<gene>
    <name evidence="1" type="ORF">H9876_03535</name>
</gene>
<dbReference type="AlphaFoldDB" id="A0A9D1QPM0"/>
<evidence type="ECO:0000313" key="2">
    <source>
        <dbReference type="Proteomes" id="UP000886878"/>
    </source>
</evidence>
<dbReference type="EMBL" id="DXGK01000069">
    <property type="protein sequence ID" value="HIW70433.1"/>
    <property type="molecule type" value="Genomic_DNA"/>
</dbReference>
<evidence type="ECO:0000313" key="1">
    <source>
        <dbReference type="EMBL" id="HIW70433.1"/>
    </source>
</evidence>
<proteinExistence type="predicted"/>
<organism evidence="1 2">
    <name type="scientific">Candidatus Limosilactobacillus merdipullorum</name>
    <dbReference type="NCBI Taxonomy" id="2838653"/>
    <lineage>
        <taxon>Bacteria</taxon>
        <taxon>Bacillati</taxon>
        <taxon>Bacillota</taxon>
        <taxon>Bacilli</taxon>
        <taxon>Lactobacillales</taxon>
        <taxon>Lactobacillaceae</taxon>
        <taxon>Limosilactobacillus</taxon>
    </lineage>
</organism>
<reference evidence="1" key="2">
    <citation type="submission" date="2021-04" db="EMBL/GenBank/DDBJ databases">
        <authorList>
            <person name="Gilroy R."/>
        </authorList>
    </citation>
    <scope>NUCLEOTIDE SEQUENCE</scope>
    <source>
        <strain evidence="1">ChiHejej3B27-2180</strain>
    </source>
</reference>
<feature type="non-terminal residue" evidence="1">
    <location>
        <position position="150"/>
    </location>
</feature>
<comment type="caution">
    <text evidence="1">The sequence shown here is derived from an EMBL/GenBank/DDBJ whole genome shotgun (WGS) entry which is preliminary data.</text>
</comment>
<accession>A0A9D1QPM0</accession>
<sequence>MEKMSQAEIRSELTIAQQQGTLVEIYNLGSDDSFDVGFVIAMDHLYVLMLVIDWDGKLNCLMVTRLSSVDRVRSNTDYLTTVTAKSKVARENGYFDIWHLQHFLQTHDFNGKPLLMTLLKDSAENHLPVVIGTNKYKGRDDFEGIITVIS</sequence>
<name>A0A9D1QPM0_9LACO</name>
<reference evidence="1" key="1">
    <citation type="journal article" date="2021" name="PeerJ">
        <title>Extensive microbial diversity within the chicken gut microbiome revealed by metagenomics and culture.</title>
        <authorList>
            <person name="Gilroy R."/>
            <person name="Ravi A."/>
            <person name="Getino M."/>
            <person name="Pursley I."/>
            <person name="Horton D.L."/>
            <person name="Alikhan N.F."/>
            <person name="Baker D."/>
            <person name="Gharbi K."/>
            <person name="Hall N."/>
            <person name="Watson M."/>
            <person name="Adriaenssens E.M."/>
            <person name="Foster-Nyarko E."/>
            <person name="Jarju S."/>
            <person name="Secka A."/>
            <person name="Antonio M."/>
            <person name="Oren A."/>
            <person name="Chaudhuri R.R."/>
            <person name="La Ragione R."/>
            <person name="Hildebrand F."/>
            <person name="Pallen M.J."/>
        </authorList>
    </citation>
    <scope>NUCLEOTIDE SEQUENCE</scope>
    <source>
        <strain evidence="1">ChiHejej3B27-2180</strain>
    </source>
</reference>
<dbReference type="Proteomes" id="UP000886878">
    <property type="component" value="Unassembled WGS sequence"/>
</dbReference>
<protein>
    <submittedName>
        <fullName evidence="1">Uncharacterized protein</fullName>
    </submittedName>
</protein>